<dbReference type="PANTHER" id="PTHR48111:SF50">
    <property type="entry name" value="KDP OPERON TRANSCRIPTIONAL REGULATORY PROTEIN KDPE"/>
    <property type="match status" value="1"/>
</dbReference>
<feature type="domain" description="Response regulatory" evidence="12">
    <location>
        <begin position="15"/>
        <end position="128"/>
    </location>
</feature>
<evidence type="ECO:0000256" key="6">
    <source>
        <dbReference type="ARBA" id="ARBA00023125"/>
    </source>
</evidence>
<dbReference type="InterPro" id="IPR039420">
    <property type="entry name" value="WalR-like"/>
</dbReference>
<dbReference type="OrthoDB" id="9790454at2"/>
<dbReference type="Pfam" id="PF00486">
    <property type="entry name" value="Trans_reg_C"/>
    <property type="match status" value="1"/>
</dbReference>
<dbReference type="GO" id="GO:0042802">
    <property type="term" value="F:identical protein binding"/>
    <property type="evidence" value="ECO:0007669"/>
    <property type="project" value="UniProtKB-ARBA"/>
</dbReference>
<dbReference type="FunFam" id="1.10.10.10:FF:000210">
    <property type="entry name" value="Winged-helix transcriptional response regulator KdpE"/>
    <property type="match status" value="1"/>
</dbReference>
<dbReference type="InterPro" id="IPR001789">
    <property type="entry name" value="Sig_transdc_resp-reg_receiver"/>
</dbReference>
<comment type="function">
    <text evidence="8">Member of the two-component regulatory system KdpD/KdpE involved in the regulation of the kdp operon. Upon phosphorylation by KdpD, functions as a transcription regulator by direct binding to promoter regions of target genes to positively regulate their expression.</text>
</comment>
<evidence type="ECO:0000256" key="4">
    <source>
        <dbReference type="ARBA" id="ARBA00023012"/>
    </source>
</evidence>
<evidence type="ECO:0000256" key="8">
    <source>
        <dbReference type="ARBA" id="ARBA00057085"/>
    </source>
</evidence>
<evidence type="ECO:0000259" key="12">
    <source>
        <dbReference type="PROSITE" id="PS50110"/>
    </source>
</evidence>
<dbReference type="CDD" id="cd00383">
    <property type="entry name" value="trans_reg_C"/>
    <property type="match status" value="1"/>
</dbReference>
<accession>A0A0S7B7Z8</accession>
<dbReference type="SMART" id="SM00448">
    <property type="entry name" value="REC"/>
    <property type="match status" value="1"/>
</dbReference>
<dbReference type="GO" id="GO:0000987">
    <property type="term" value="F:cis-regulatory region sequence-specific DNA binding"/>
    <property type="evidence" value="ECO:0007669"/>
    <property type="project" value="UniProtKB-ARBA"/>
</dbReference>
<dbReference type="STRING" id="360412.LARV_01047"/>
<comment type="subcellular location">
    <subcellularLocation>
        <location evidence="1">Cytoplasm</location>
    </subcellularLocation>
</comment>
<proteinExistence type="predicted"/>
<dbReference type="PANTHER" id="PTHR48111">
    <property type="entry name" value="REGULATOR OF RPOS"/>
    <property type="match status" value="1"/>
</dbReference>
<dbReference type="GO" id="GO:0005829">
    <property type="term" value="C:cytosol"/>
    <property type="evidence" value="ECO:0007669"/>
    <property type="project" value="TreeGrafter"/>
</dbReference>
<evidence type="ECO:0000256" key="5">
    <source>
        <dbReference type="ARBA" id="ARBA00023015"/>
    </source>
</evidence>
<dbReference type="GO" id="GO:0045893">
    <property type="term" value="P:positive regulation of DNA-templated transcription"/>
    <property type="evidence" value="ECO:0007669"/>
    <property type="project" value="UniProtKB-ARBA"/>
</dbReference>
<feature type="DNA-binding region" description="OmpR/PhoB-type" evidence="11">
    <location>
        <begin position="138"/>
        <end position="237"/>
    </location>
</feature>
<dbReference type="Gene3D" id="1.10.10.10">
    <property type="entry name" value="Winged helix-like DNA-binding domain superfamily/Winged helix DNA-binding domain"/>
    <property type="match status" value="1"/>
</dbReference>
<dbReference type="SMART" id="SM00862">
    <property type="entry name" value="Trans_reg_C"/>
    <property type="match status" value="1"/>
</dbReference>
<evidence type="ECO:0000313" key="15">
    <source>
        <dbReference type="Proteomes" id="UP000055060"/>
    </source>
</evidence>
<dbReference type="SUPFAM" id="SSF52172">
    <property type="entry name" value="CheY-like"/>
    <property type="match status" value="1"/>
</dbReference>
<reference evidence="14" key="1">
    <citation type="submission" date="2015-07" db="EMBL/GenBank/DDBJ databases">
        <title>Draft Genome Sequences of Anaerolinea thermolimosa IMO-1, Bellilinea caldifistulae GOMI-1, Leptolinea tardivitalis YMTK-2, Levilinea saccharolytica KIBI-1,Longilinea arvoryzae KOME-1, Previously Described as Members of the Anaerolineaceae (Chloroflexi).</title>
        <authorList>
            <person name="Sekiguchi Y."/>
            <person name="Ohashi A."/>
            <person name="Matsuura N."/>
            <person name="Tourlousse M.D."/>
        </authorList>
    </citation>
    <scope>NUCLEOTIDE SEQUENCE [LARGE SCALE GENOMIC DNA]</scope>
    <source>
        <strain evidence="14">KOME-1</strain>
    </source>
</reference>
<feature type="modified residue" description="4-aspartylphosphate" evidence="10">
    <location>
        <position position="64"/>
    </location>
</feature>
<dbReference type="InterPro" id="IPR036388">
    <property type="entry name" value="WH-like_DNA-bd_sf"/>
</dbReference>
<feature type="domain" description="OmpR/PhoB-type" evidence="13">
    <location>
        <begin position="138"/>
        <end position="237"/>
    </location>
</feature>
<name>A0A0S7B7Z8_9CHLR</name>
<sequence>MDGNNPVAAQEISAHILLIDDERAIRRMLRVALSAHGYQVYEAASGEEGLQSAASQHPDVIILDLGLPDLDGVEVTRRLREWTQTPIIILSVRGGEEDKIAALDAGADDYLTKPFGTGELTARIRTALRHAQPSGDAQPIFQLAGLRVDLLRRTVTVDNKGVELTPTEYEILKLMVQHAGKVVTHNQLLRAVWGTGYEDEAHLLRVNISNLRHKIESDPAQPRYILTESGVGYRLKTG</sequence>
<dbReference type="InterPro" id="IPR011006">
    <property type="entry name" value="CheY-like_superfamily"/>
</dbReference>
<dbReference type="AlphaFoldDB" id="A0A0S7B7Z8"/>
<dbReference type="Gene3D" id="3.40.50.2300">
    <property type="match status" value="1"/>
</dbReference>
<dbReference type="PROSITE" id="PS51755">
    <property type="entry name" value="OMPR_PHOB"/>
    <property type="match status" value="1"/>
</dbReference>
<dbReference type="EMBL" id="DF967972">
    <property type="protein sequence ID" value="GAP13294.1"/>
    <property type="molecule type" value="Genomic_DNA"/>
</dbReference>
<keyword evidence="15" id="KW-1185">Reference proteome</keyword>
<keyword evidence="3 10" id="KW-0597">Phosphoprotein</keyword>
<evidence type="ECO:0000256" key="2">
    <source>
        <dbReference type="ARBA" id="ARBA00022490"/>
    </source>
</evidence>
<evidence type="ECO:0000256" key="10">
    <source>
        <dbReference type="PROSITE-ProRule" id="PRU00169"/>
    </source>
</evidence>
<gene>
    <name evidence="14" type="ORF">LARV_01047</name>
</gene>
<evidence type="ECO:0000313" key="14">
    <source>
        <dbReference type="EMBL" id="GAP13294.1"/>
    </source>
</evidence>
<dbReference type="Proteomes" id="UP000055060">
    <property type="component" value="Unassembled WGS sequence"/>
</dbReference>
<evidence type="ECO:0000256" key="11">
    <source>
        <dbReference type="PROSITE-ProRule" id="PRU01091"/>
    </source>
</evidence>
<keyword evidence="6 11" id="KW-0238">DNA-binding</keyword>
<dbReference type="CDD" id="cd17620">
    <property type="entry name" value="REC_OmpR_KdpE-like"/>
    <property type="match status" value="1"/>
</dbReference>
<dbReference type="RefSeq" id="WP_075072643.1">
    <property type="nucleotide sequence ID" value="NZ_DF967972.1"/>
</dbReference>
<dbReference type="PROSITE" id="PS50110">
    <property type="entry name" value="RESPONSE_REGULATORY"/>
    <property type="match status" value="1"/>
</dbReference>
<evidence type="ECO:0000256" key="7">
    <source>
        <dbReference type="ARBA" id="ARBA00023163"/>
    </source>
</evidence>
<evidence type="ECO:0000256" key="9">
    <source>
        <dbReference type="ARBA" id="ARBA00074083"/>
    </source>
</evidence>
<keyword evidence="5" id="KW-0805">Transcription regulation</keyword>
<dbReference type="Pfam" id="PF00072">
    <property type="entry name" value="Response_reg"/>
    <property type="match status" value="1"/>
</dbReference>
<dbReference type="GO" id="GO:0000156">
    <property type="term" value="F:phosphorelay response regulator activity"/>
    <property type="evidence" value="ECO:0007669"/>
    <property type="project" value="TreeGrafter"/>
</dbReference>
<evidence type="ECO:0000256" key="1">
    <source>
        <dbReference type="ARBA" id="ARBA00004496"/>
    </source>
</evidence>
<dbReference type="GO" id="GO:0032993">
    <property type="term" value="C:protein-DNA complex"/>
    <property type="evidence" value="ECO:0007669"/>
    <property type="project" value="TreeGrafter"/>
</dbReference>
<evidence type="ECO:0000256" key="3">
    <source>
        <dbReference type="ARBA" id="ARBA00022553"/>
    </source>
</evidence>
<protein>
    <recommendedName>
        <fullName evidence="9">Transcriptional regulatory protein KdpE</fullName>
    </recommendedName>
</protein>
<keyword evidence="2" id="KW-0963">Cytoplasm</keyword>
<dbReference type="InterPro" id="IPR001867">
    <property type="entry name" value="OmpR/PhoB-type_DNA-bd"/>
</dbReference>
<evidence type="ECO:0000259" key="13">
    <source>
        <dbReference type="PROSITE" id="PS51755"/>
    </source>
</evidence>
<dbReference type="FunFam" id="3.40.50.2300:FF:000021">
    <property type="entry name" value="Two-component system response regulator KdpE"/>
    <property type="match status" value="1"/>
</dbReference>
<organism evidence="14">
    <name type="scientific">Longilinea arvoryzae</name>
    <dbReference type="NCBI Taxonomy" id="360412"/>
    <lineage>
        <taxon>Bacteria</taxon>
        <taxon>Bacillati</taxon>
        <taxon>Chloroflexota</taxon>
        <taxon>Anaerolineae</taxon>
        <taxon>Anaerolineales</taxon>
        <taxon>Anaerolineaceae</taxon>
        <taxon>Longilinea</taxon>
    </lineage>
</organism>
<dbReference type="Gene3D" id="6.10.250.690">
    <property type="match status" value="1"/>
</dbReference>
<keyword evidence="7" id="KW-0804">Transcription</keyword>
<keyword evidence="4" id="KW-0902">Two-component regulatory system</keyword>